<organism evidence="2 3">
    <name type="scientific">Salinirubrum litoreum</name>
    <dbReference type="NCBI Taxonomy" id="1126234"/>
    <lineage>
        <taxon>Archaea</taxon>
        <taxon>Methanobacteriati</taxon>
        <taxon>Methanobacteriota</taxon>
        <taxon>Stenosarchaea group</taxon>
        <taxon>Halobacteria</taxon>
        <taxon>Halobacteriales</taxon>
        <taxon>Haloferacaceae</taxon>
        <taxon>Salinirubrum</taxon>
    </lineage>
</organism>
<keyword evidence="1" id="KW-0472">Membrane</keyword>
<feature type="transmembrane region" description="Helical" evidence="1">
    <location>
        <begin position="54"/>
        <end position="75"/>
    </location>
</feature>
<feature type="transmembrane region" description="Helical" evidence="1">
    <location>
        <begin position="12"/>
        <end position="34"/>
    </location>
</feature>
<dbReference type="Pfam" id="PF06197">
    <property type="entry name" value="DUF998"/>
    <property type="match status" value="1"/>
</dbReference>
<dbReference type="Proteomes" id="UP001596201">
    <property type="component" value="Unassembled WGS sequence"/>
</dbReference>
<dbReference type="InterPro" id="IPR009339">
    <property type="entry name" value="DUF998"/>
</dbReference>
<dbReference type="PROSITE" id="PS51257">
    <property type="entry name" value="PROKAR_LIPOPROTEIN"/>
    <property type="match status" value="1"/>
</dbReference>
<dbReference type="PANTHER" id="PTHR42241:SF2">
    <property type="entry name" value="HYPOTHETICAL MEMBRANE PROTEIN, CONSERVED, DUF998 FAMILY"/>
    <property type="match status" value="1"/>
</dbReference>
<accession>A0ABD5R7I1</accession>
<keyword evidence="3" id="KW-1185">Reference proteome</keyword>
<dbReference type="AlphaFoldDB" id="A0ABD5R7I1"/>
<feature type="transmembrane region" description="Helical" evidence="1">
    <location>
        <begin position="160"/>
        <end position="179"/>
    </location>
</feature>
<feature type="transmembrane region" description="Helical" evidence="1">
    <location>
        <begin position="96"/>
        <end position="118"/>
    </location>
</feature>
<gene>
    <name evidence="2" type="ORF">ACFPJ5_02545</name>
</gene>
<evidence type="ECO:0000256" key="1">
    <source>
        <dbReference type="SAM" id="Phobius"/>
    </source>
</evidence>
<protein>
    <submittedName>
        <fullName evidence="2">DUF998 domain-containing protein</fullName>
    </submittedName>
</protein>
<dbReference type="EMBL" id="JBHSKX010000001">
    <property type="protein sequence ID" value="MFC5365801.1"/>
    <property type="molecule type" value="Genomic_DNA"/>
</dbReference>
<dbReference type="RefSeq" id="WP_227228897.1">
    <property type="nucleotide sequence ID" value="NZ_JAJCVJ010000001.1"/>
</dbReference>
<sequence length="222" mass="23146">MPDRLRLARLSGTVAPVVSLGCILLATLLAPWFSWTDDALSELGVTATSAVAPLFNYGLVVGGLLAVPYGLALWADTASRSSSPDRGLLDGLAGRLVAVLFTASALSMALIGVFPIPARLSLGGTTVEPHFSVAVGFYLGLTATLAVDGLRRVRQAAGQVALLLAVGHIGYWLAWAQGFRLGPGLAIPETVGALALTAWLWGVSPSRPAALSRLHRRVLRSD</sequence>
<evidence type="ECO:0000313" key="2">
    <source>
        <dbReference type="EMBL" id="MFC5365801.1"/>
    </source>
</evidence>
<comment type="caution">
    <text evidence="2">The sequence shown here is derived from an EMBL/GenBank/DDBJ whole genome shotgun (WGS) entry which is preliminary data.</text>
</comment>
<proteinExistence type="predicted"/>
<keyword evidence="1" id="KW-1133">Transmembrane helix</keyword>
<keyword evidence="1" id="KW-0812">Transmembrane</keyword>
<evidence type="ECO:0000313" key="3">
    <source>
        <dbReference type="Proteomes" id="UP001596201"/>
    </source>
</evidence>
<reference evidence="2 3" key="1">
    <citation type="journal article" date="2019" name="Int. J. Syst. Evol. Microbiol.">
        <title>The Global Catalogue of Microorganisms (GCM) 10K type strain sequencing project: providing services to taxonomists for standard genome sequencing and annotation.</title>
        <authorList>
            <consortium name="The Broad Institute Genomics Platform"/>
            <consortium name="The Broad Institute Genome Sequencing Center for Infectious Disease"/>
            <person name="Wu L."/>
            <person name="Ma J."/>
        </authorList>
    </citation>
    <scope>NUCLEOTIDE SEQUENCE [LARGE SCALE GENOMIC DNA]</scope>
    <source>
        <strain evidence="2 3">CGMCC 1.12237</strain>
    </source>
</reference>
<dbReference type="PANTHER" id="PTHR42241">
    <property type="entry name" value="HYPOTHETICAL MEMBRANE PROTEIN, CONSERVED, DUF998 FAMILY"/>
    <property type="match status" value="1"/>
</dbReference>
<feature type="transmembrane region" description="Helical" evidence="1">
    <location>
        <begin position="130"/>
        <end position="148"/>
    </location>
</feature>
<feature type="transmembrane region" description="Helical" evidence="1">
    <location>
        <begin position="185"/>
        <end position="203"/>
    </location>
</feature>
<name>A0ABD5R7I1_9EURY</name>